<dbReference type="GO" id="GO:0016491">
    <property type="term" value="F:oxidoreductase activity"/>
    <property type="evidence" value="ECO:0000318"/>
    <property type="project" value="GO_Central"/>
</dbReference>
<dbReference type="OMA" id="CDIRGVF"/>
<dbReference type="Gene3D" id="3.90.180.10">
    <property type="entry name" value="Medium-chain alcohol dehydrogenases, catalytic domain"/>
    <property type="match status" value="1"/>
</dbReference>
<dbReference type="InParanoid" id="D8SSX4"/>
<dbReference type="SUPFAM" id="SSF50129">
    <property type="entry name" value="GroES-like"/>
    <property type="match status" value="1"/>
</dbReference>
<dbReference type="CDD" id="cd08241">
    <property type="entry name" value="QOR1"/>
    <property type="match status" value="1"/>
</dbReference>
<dbReference type="GO" id="GO:0008270">
    <property type="term" value="F:zinc ion binding"/>
    <property type="evidence" value="ECO:0007669"/>
    <property type="project" value="InterPro"/>
</dbReference>
<dbReference type="KEGG" id="smo:SELMODRAFT_182370"/>
<dbReference type="InterPro" id="IPR051397">
    <property type="entry name" value="Zn-ADH-like_protein"/>
</dbReference>
<dbReference type="InterPro" id="IPR013149">
    <property type="entry name" value="ADH-like_C"/>
</dbReference>
<name>D8SSX4_SELML</name>
<dbReference type="EMBL" id="GL377638">
    <property type="protein sequence ID" value="EFJ12656.1"/>
    <property type="molecule type" value="Genomic_DNA"/>
</dbReference>
<dbReference type="SMART" id="SM00829">
    <property type="entry name" value="PKS_ER"/>
    <property type="match status" value="1"/>
</dbReference>
<dbReference type="Pfam" id="PF00107">
    <property type="entry name" value="ADH_zinc_N"/>
    <property type="match status" value="1"/>
</dbReference>
<dbReference type="InterPro" id="IPR036291">
    <property type="entry name" value="NAD(P)-bd_dom_sf"/>
</dbReference>
<proteinExistence type="predicted"/>
<dbReference type="InterPro" id="IPR013154">
    <property type="entry name" value="ADH-like_N"/>
</dbReference>
<dbReference type="OrthoDB" id="10257049at2759"/>
<dbReference type="Gene3D" id="3.40.50.720">
    <property type="entry name" value="NAD(P)-binding Rossmann-like Domain"/>
    <property type="match status" value="1"/>
</dbReference>
<dbReference type="Proteomes" id="UP000001514">
    <property type="component" value="Unassembled WGS sequence"/>
</dbReference>
<protein>
    <recommendedName>
        <fullName evidence="1">Enoyl reductase (ER) domain-containing protein</fullName>
    </recommendedName>
</protein>
<reference evidence="2 3" key="1">
    <citation type="journal article" date="2011" name="Science">
        <title>The Selaginella genome identifies genetic changes associated with the evolution of vascular plants.</title>
        <authorList>
            <person name="Banks J.A."/>
            <person name="Nishiyama T."/>
            <person name="Hasebe M."/>
            <person name="Bowman J.L."/>
            <person name="Gribskov M."/>
            <person name="dePamphilis C."/>
            <person name="Albert V.A."/>
            <person name="Aono N."/>
            <person name="Aoyama T."/>
            <person name="Ambrose B.A."/>
            <person name="Ashton N.W."/>
            <person name="Axtell M.J."/>
            <person name="Barker E."/>
            <person name="Barker M.S."/>
            <person name="Bennetzen J.L."/>
            <person name="Bonawitz N.D."/>
            <person name="Chapple C."/>
            <person name="Cheng C."/>
            <person name="Correa L.G."/>
            <person name="Dacre M."/>
            <person name="DeBarry J."/>
            <person name="Dreyer I."/>
            <person name="Elias M."/>
            <person name="Engstrom E.M."/>
            <person name="Estelle M."/>
            <person name="Feng L."/>
            <person name="Finet C."/>
            <person name="Floyd S.K."/>
            <person name="Frommer W.B."/>
            <person name="Fujita T."/>
            <person name="Gramzow L."/>
            <person name="Gutensohn M."/>
            <person name="Harholt J."/>
            <person name="Hattori M."/>
            <person name="Heyl A."/>
            <person name="Hirai T."/>
            <person name="Hiwatashi Y."/>
            <person name="Ishikawa M."/>
            <person name="Iwata M."/>
            <person name="Karol K.G."/>
            <person name="Koehler B."/>
            <person name="Kolukisaoglu U."/>
            <person name="Kubo M."/>
            <person name="Kurata T."/>
            <person name="Lalonde S."/>
            <person name="Li K."/>
            <person name="Li Y."/>
            <person name="Litt A."/>
            <person name="Lyons E."/>
            <person name="Manning G."/>
            <person name="Maruyama T."/>
            <person name="Michael T.P."/>
            <person name="Mikami K."/>
            <person name="Miyazaki S."/>
            <person name="Morinaga S."/>
            <person name="Murata T."/>
            <person name="Mueller-Roeber B."/>
            <person name="Nelson D.R."/>
            <person name="Obara M."/>
            <person name="Oguri Y."/>
            <person name="Olmstead R.G."/>
            <person name="Onodera N."/>
            <person name="Petersen B.L."/>
            <person name="Pils B."/>
            <person name="Prigge M."/>
            <person name="Rensing S.A."/>
            <person name="Riano-Pachon D.M."/>
            <person name="Roberts A.W."/>
            <person name="Sato Y."/>
            <person name="Scheller H.V."/>
            <person name="Schulz B."/>
            <person name="Schulz C."/>
            <person name="Shakirov E.V."/>
            <person name="Shibagaki N."/>
            <person name="Shinohara N."/>
            <person name="Shippen D.E."/>
            <person name="Soerensen I."/>
            <person name="Sotooka R."/>
            <person name="Sugimoto N."/>
            <person name="Sugita M."/>
            <person name="Sumikawa N."/>
            <person name="Tanurdzic M."/>
            <person name="Theissen G."/>
            <person name="Ulvskov P."/>
            <person name="Wakazuki S."/>
            <person name="Weng J.K."/>
            <person name="Willats W.W."/>
            <person name="Wipf D."/>
            <person name="Wolf P.G."/>
            <person name="Yang L."/>
            <person name="Zimmer A.D."/>
            <person name="Zhu Q."/>
            <person name="Mitros T."/>
            <person name="Hellsten U."/>
            <person name="Loque D."/>
            <person name="Otillar R."/>
            <person name="Salamov A."/>
            <person name="Schmutz J."/>
            <person name="Shapiro H."/>
            <person name="Lindquist E."/>
            <person name="Lucas S."/>
            <person name="Rokhsar D."/>
            <person name="Grigoriev I.V."/>
        </authorList>
    </citation>
    <scope>NUCLEOTIDE SEQUENCE [LARGE SCALE GENOMIC DNA]</scope>
</reference>
<evidence type="ECO:0000259" key="1">
    <source>
        <dbReference type="SMART" id="SM00829"/>
    </source>
</evidence>
<dbReference type="PANTHER" id="PTHR43677:SF4">
    <property type="entry name" value="QUINONE OXIDOREDUCTASE-LIKE PROTEIN 2"/>
    <property type="match status" value="1"/>
</dbReference>
<dbReference type="STRING" id="88036.D8SSX4"/>
<dbReference type="HOGENOM" id="CLU_026673_3_1_1"/>
<feature type="domain" description="Enoyl reductase (ER)" evidence="1">
    <location>
        <begin position="10"/>
        <end position="334"/>
    </location>
</feature>
<dbReference type="PROSITE" id="PS01162">
    <property type="entry name" value="QOR_ZETA_CRYSTAL"/>
    <property type="match status" value="1"/>
</dbReference>
<gene>
    <name evidence="2" type="ORF">SELMODRAFT_182370</name>
</gene>
<dbReference type="InterPro" id="IPR020843">
    <property type="entry name" value="ER"/>
</dbReference>
<sequence length="352" mass="37414">MRALLVKSYGDPTLAPSENGPLFVDEDHPRPRMVSNSSVRVRVAAVSVNFATVLSIEGKYQEKPALPFTPGGDFSGAVIEVGDHVKRVKVGDHVCGVVDLGSYAEELVTDEKYLYKVPSGCDLIAAAGLPVAFGTSHVGLVHRANLRRGQVLLVLGAAGGVGLAAVQIGKLCGAIVIATARGSSKTSLLRSMGADLVVDSGTESLLKAVPAFLKSRKLSGVDVLYDPVGGKHFKEGLRLCRWGAQIIIVGFASGEIPSLPANIALVKNLTVHGLYWGSYKVHHPEVLETSLQQLIEMLADGSIQINVSHTYDLSEVNLAFSSIVQREVLGKVVVVFDGDKESKLGSERKSRL</sequence>
<keyword evidence="3" id="KW-1185">Reference proteome</keyword>
<dbReference type="Gramene" id="EFJ12656">
    <property type="protein sequence ID" value="EFJ12656"/>
    <property type="gene ID" value="SELMODRAFT_182370"/>
</dbReference>
<dbReference type="InterPro" id="IPR011032">
    <property type="entry name" value="GroES-like_sf"/>
</dbReference>
<dbReference type="SUPFAM" id="SSF51735">
    <property type="entry name" value="NAD(P)-binding Rossmann-fold domains"/>
    <property type="match status" value="1"/>
</dbReference>
<dbReference type="FunCoup" id="D8SSX4">
    <property type="interactions" value="2150"/>
</dbReference>
<dbReference type="eggNOG" id="KOG1198">
    <property type="taxonomic scope" value="Eukaryota"/>
</dbReference>
<dbReference type="InterPro" id="IPR002364">
    <property type="entry name" value="Quin_OxRdtase/zeta-crystal_CS"/>
</dbReference>
<dbReference type="PANTHER" id="PTHR43677">
    <property type="entry name" value="SHORT-CHAIN DEHYDROGENASE/REDUCTASE"/>
    <property type="match status" value="1"/>
</dbReference>
<dbReference type="AlphaFoldDB" id="D8SSX4"/>
<organism evidence="3">
    <name type="scientific">Selaginella moellendorffii</name>
    <name type="common">Spikemoss</name>
    <dbReference type="NCBI Taxonomy" id="88036"/>
    <lineage>
        <taxon>Eukaryota</taxon>
        <taxon>Viridiplantae</taxon>
        <taxon>Streptophyta</taxon>
        <taxon>Embryophyta</taxon>
        <taxon>Tracheophyta</taxon>
        <taxon>Lycopodiopsida</taxon>
        <taxon>Selaginellales</taxon>
        <taxon>Selaginellaceae</taxon>
        <taxon>Selaginella</taxon>
    </lineage>
</organism>
<evidence type="ECO:0000313" key="2">
    <source>
        <dbReference type="EMBL" id="EFJ12656.1"/>
    </source>
</evidence>
<dbReference type="Pfam" id="PF08240">
    <property type="entry name" value="ADH_N"/>
    <property type="match status" value="1"/>
</dbReference>
<evidence type="ECO:0000313" key="3">
    <source>
        <dbReference type="Proteomes" id="UP000001514"/>
    </source>
</evidence>
<accession>D8SSX4</accession>